<dbReference type="InterPro" id="IPR012334">
    <property type="entry name" value="Pectin_lyas_fold"/>
</dbReference>
<organism evidence="4 5">
    <name type="scientific">Posidoniimonas corsicana</name>
    <dbReference type="NCBI Taxonomy" id="1938618"/>
    <lineage>
        <taxon>Bacteria</taxon>
        <taxon>Pseudomonadati</taxon>
        <taxon>Planctomycetota</taxon>
        <taxon>Planctomycetia</taxon>
        <taxon>Pirellulales</taxon>
        <taxon>Lacipirellulaceae</taxon>
        <taxon>Posidoniimonas</taxon>
    </lineage>
</organism>
<dbReference type="InterPro" id="IPR024519">
    <property type="entry name" value="IAT_beta"/>
</dbReference>
<evidence type="ECO:0000313" key="5">
    <source>
        <dbReference type="Proteomes" id="UP000316714"/>
    </source>
</evidence>
<protein>
    <submittedName>
        <fullName evidence="4">Uncharacterized protein</fullName>
    </submittedName>
</protein>
<dbReference type="SUPFAM" id="SSF51126">
    <property type="entry name" value="Pectin lyase-like"/>
    <property type="match status" value="1"/>
</dbReference>
<feature type="domain" description="Right handed beta helix" evidence="3">
    <location>
        <begin position="628"/>
        <end position="765"/>
    </location>
</feature>
<dbReference type="InterPro" id="IPR011050">
    <property type="entry name" value="Pectin_lyase_fold/virulence"/>
</dbReference>
<reference evidence="4 5" key="1">
    <citation type="submission" date="2019-02" db="EMBL/GenBank/DDBJ databases">
        <title>Deep-cultivation of Planctomycetes and their phenomic and genomic characterization uncovers novel biology.</title>
        <authorList>
            <person name="Wiegand S."/>
            <person name="Jogler M."/>
            <person name="Boedeker C."/>
            <person name="Pinto D."/>
            <person name="Vollmers J."/>
            <person name="Rivas-Marin E."/>
            <person name="Kohn T."/>
            <person name="Peeters S.H."/>
            <person name="Heuer A."/>
            <person name="Rast P."/>
            <person name="Oberbeckmann S."/>
            <person name="Bunk B."/>
            <person name="Jeske O."/>
            <person name="Meyerdierks A."/>
            <person name="Storesund J.E."/>
            <person name="Kallscheuer N."/>
            <person name="Luecker S."/>
            <person name="Lage O.M."/>
            <person name="Pohl T."/>
            <person name="Merkel B.J."/>
            <person name="Hornburger P."/>
            <person name="Mueller R.-W."/>
            <person name="Bruemmer F."/>
            <person name="Labrenz M."/>
            <person name="Spormann A.M."/>
            <person name="Op Den Camp H."/>
            <person name="Overmann J."/>
            <person name="Amann R."/>
            <person name="Jetten M.S.M."/>
            <person name="Mascher T."/>
            <person name="Medema M.H."/>
            <person name="Devos D.P."/>
            <person name="Kaster A.-K."/>
            <person name="Ovreas L."/>
            <person name="Rohde M."/>
            <person name="Galperin M.Y."/>
            <person name="Jogler C."/>
        </authorList>
    </citation>
    <scope>NUCLEOTIDE SEQUENCE [LARGE SCALE GENOMIC DNA]</scope>
    <source>
        <strain evidence="4 5">KOR34</strain>
    </source>
</reference>
<feature type="domain" description="Inverse autotransporter beta-domain" evidence="2">
    <location>
        <begin position="173"/>
        <end position="296"/>
    </location>
</feature>
<sequence length="781" mass="79725" precursor="true">MKALPPIATACMLALLSGAAAAQEWASAGVSKMTAAYDPAAGAVVLDEPSQPRMVDYHVTPAAVYQPPGRAYAIDDRFGSPVAAAPPASTAIVAPPGAGYGAAAPYAAPYSGALPPGASVPSYNACPPASPHACAPVYGQPAPVMAPSASLFPARPAHAEIEGRMGDPAEVLQGNLMLPFWQQQNSFWFLDLRGQYDDERAGEGNFGFARRQLLDNGLISTFYGFYDIRHSAYNNNFQQGMVGYELMSLEWEYRVNGYLPFTGTQTTGQNIASLDSANNIVVQQGLERAYYGMDAEYGLLFSPVGSDNEYRGYIGGYWFDTNEAGFETIAGPRARLEGRCYDLPYLGAGSRFTYGISYQWDKVRESQWIASANLRIPFGRGARAATKLSPIERRMLSAIRRTESIVTGGAFGAAEQAVISSTGAVASNVTVVNSGASAVADVAAGGDIVVVTDNINIAATGPIALNPNQFIGGQFDVEGLNSGAQATFGRRYTVSGDAANNVIQLADNSTVTGLTISGGANGIGGNNVTGFRITNNAISGAANAGVNLENLSGGDIIDNTFTGGGVTASGLVANTLLGTSEVSGNSFSGFTNDGARVSVFNGGRFSGNTASGNGADGIQLTTVLGGDITGNGSSNNGGDGFEVSDLSGGVFSANTASGNGDDGIDFLSSVTGGSITGNTATGNSDQGFAFAAISAGAISQNSASGNSVDGFQVASLTGGDFQFNTSNANTDDGFQIGSFTGGTFSNNSANNNTDAGYDVTGAGGAAADNTGSGNGSNNVFP</sequence>
<dbReference type="InterPro" id="IPR039448">
    <property type="entry name" value="Beta_helix"/>
</dbReference>
<dbReference type="RefSeq" id="WP_146565487.1">
    <property type="nucleotide sequence ID" value="NZ_SIHJ01000001.1"/>
</dbReference>
<dbReference type="Proteomes" id="UP000316714">
    <property type="component" value="Unassembled WGS sequence"/>
</dbReference>
<evidence type="ECO:0000259" key="2">
    <source>
        <dbReference type="Pfam" id="PF11924"/>
    </source>
</evidence>
<evidence type="ECO:0000313" key="4">
    <source>
        <dbReference type="EMBL" id="TWT38163.1"/>
    </source>
</evidence>
<dbReference type="Pfam" id="PF13229">
    <property type="entry name" value="Beta_helix"/>
    <property type="match status" value="1"/>
</dbReference>
<evidence type="ECO:0000259" key="3">
    <source>
        <dbReference type="Pfam" id="PF13229"/>
    </source>
</evidence>
<gene>
    <name evidence="4" type="ORF">KOR34_31310</name>
</gene>
<feature type="chain" id="PRO_5022992571" evidence="1">
    <location>
        <begin position="23"/>
        <end position="781"/>
    </location>
</feature>
<dbReference type="SMART" id="SM00710">
    <property type="entry name" value="PbH1"/>
    <property type="match status" value="12"/>
</dbReference>
<feature type="signal peptide" evidence="1">
    <location>
        <begin position="1"/>
        <end position="22"/>
    </location>
</feature>
<comment type="caution">
    <text evidence="4">The sequence shown here is derived from an EMBL/GenBank/DDBJ whole genome shotgun (WGS) entry which is preliminary data.</text>
</comment>
<dbReference type="AlphaFoldDB" id="A0A5C5VJJ6"/>
<dbReference type="InterPro" id="IPR038177">
    <property type="entry name" value="IAT_beta_sf"/>
</dbReference>
<keyword evidence="1" id="KW-0732">Signal</keyword>
<name>A0A5C5VJJ6_9BACT</name>
<dbReference type="Gene3D" id="2.160.20.10">
    <property type="entry name" value="Single-stranded right-handed beta-helix, Pectin lyase-like"/>
    <property type="match status" value="1"/>
</dbReference>
<evidence type="ECO:0000256" key="1">
    <source>
        <dbReference type="SAM" id="SignalP"/>
    </source>
</evidence>
<proteinExistence type="predicted"/>
<accession>A0A5C5VJJ6</accession>
<dbReference type="EMBL" id="SIHJ01000001">
    <property type="protein sequence ID" value="TWT38163.1"/>
    <property type="molecule type" value="Genomic_DNA"/>
</dbReference>
<dbReference type="Gene3D" id="2.40.160.160">
    <property type="entry name" value="Inverse autotransporter, beta-domain"/>
    <property type="match status" value="1"/>
</dbReference>
<dbReference type="OrthoDB" id="8320584at2"/>
<dbReference type="Pfam" id="PF11924">
    <property type="entry name" value="IAT_beta"/>
    <property type="match status" value="1"/>
</dbReference>
<keyword evidence="5" id="KW-1185">Reference proteome</keyword>
<dbReference type="InterPro" id="IPR006626">
    <property type="entry name" value="PbH1"/>
</dbReference>